<dbReference type="SMART" id="SM00409">
    <property type="entry name" value="IG"/>
    <property type="match status" value="3"/>
</dbReference>
<feature type="domain" description="Fibronectin type-III" evidence="13">
    <location>
        <begin position="705"/>
        <end position="800"/>
    </location>
</feature>
<dbReference type="InterPro" id="IPR003598">
    <property type="entry name" value="Ig_sub2"/>
</dbReference>
<dbReference type="Pfam" id="PF00041">
    <property type="entry name" value="fn3"/>
    <property type="match status" value="5"/>
</dbReference>
<evidence type="ECO:0000256" key="8">
    <source>
        <dbReference type="ARBA" id="ARBA00023157"/>
    </source>
</evidence>
<organism evidence="14 15">
    <name type="scientific">Eptatretus burgeri</name>
    <name type="common">Inshore hagfish</name>
    <dbReference type="NCBI Taxonomy" id="7764"/>
    <lineage>
        <taxon>Eukaryota</taxon>
        <taxon>Metazoa</taxon>
        <taxon>Chordata</taxon>
        <taxon>Craniata</taxon>
        <taxon>Vertebrata</taxon>
        <taxon>Cyclostomata</taxon>
        <taxon>Myxini</taxon>
        <taxon>Myxiniformes</taxon>
        <taxon>Myxinidae</taxon>
        <taxon>Eptatretinae</taxon>
        <taxon>Eptatretus</taxon>
    </lineage>
</organism>
<evidence type="ECO:0000256" key="11">
    <source>
        <dbReference type="SAM" id="Phobius"/>
    </source>
</evidence>
<evidence type="ECO:0000256" key="9">
    <source>
        <dbReference type="ARBA" id="ARBA00023180"/>
    </source>
</evidence>
<evidence type="ECO:0000256" key="1">
    <source>
        <dbReference type="ARBA" id="ARBA00004479"/>
    </source>
</evidence>
<comment type="subcellular location">
    <subcellularLocation>
        <location evidence="1">Membrane</location>
        <topology evidence="1">Single-pass type I membrane protein</topology>
    </subcellularLocation>
</comment>
<reference evidence="14" key="2">
    <citation type="submission" date="2025-09" db="UniProtKB">
        <authorList>
            <consortium name="Ensembl"/>
        </authorList>
    </citation>
    <scope>IDENTIFICATION</scope>
</reference>
<dbReference type="Gene3D" id="2.60.40.10">
    <property type="entry name" value="Immunoglobulins"/>
    <property type="match status" value="9"/>
</dbReference>
<evidence type="ECO:0000259" key="12">
    <source>
        <dbReference type="PROSITE" id="PS50835"/>
    </source>
</evidence>
<feature type="domain" description="Fibronectin type-III" evidence="13">
    <location>
        <begin position="822"/>
        <end position="918"/>
    </location>
</feature>
<keyword evidence="4" id="KW-0732">Signal</keyword>
<keyword evidence="3 11" id="KW-0812">Transmembrane</keyword>
<keyword evidence="15" id="KW-1185">Reference proteome</keyword>
<comment type="similarity">
    <text evidence="2">Belongs to the immunoglobulin superfamily. DCC family.</text>
</comment>
<dbReference type="FunFam" id="2.60.40.10:FF:000106">
    <property type="entry name" value="Neogenin isoform 1"/>
    <property type="match status" value="1"/>
</dbReference>
<dbReference type="Pfam" id="PF06583">
    <property type="entry name" value="Neogenin_C"/>
    <property type="match status" value="1"/>
</dbReference>
<evidence type="ECO:0000256" key="7">
    <source>
        <dbReference type="ARBA" id="ARBA00023136"/>
    </source>
</evidence>
<feature type="domain" description="Ig-like" evidence="12">
    <location>
        <begin position="135"/>
        <end position="245"/>
    </location>
</feature>
<dbReference type="SMART" id="SM00060">
    <property type="entry name" value="FN3"/>
    <property type="match status" value="6"/>
</dbReference>
<dbReference type="GO" id="GO:0016020">
    <property type="term" value="C:membrane"/>
    <property type="evidence" value="ECO:0007669"/>
    <property type="project" value="UniProtKB-SubCell"/>
</dbReference>
<evidence type="ECO:0000256" key="10">
    <source>
        <dbReference type="ARBA" id="ARBA00023319"/>
    </source>
</evidence>
<dbReference type="OMA" id="HERLEMH"/>
<proteinExistence type="inferred from homology"/>
<evidence type="ECO:0000256" key="6">
    <source>
        <dbReference type="ARBA" id="ARBA00022989"/>
    </source>
</evidence>
<dbReference type="FunFam" id="2.60.40.10:FF:000133">
    <property type="entry name" value="Neogenin isoform 1"/>
    <property type="match status" value="1"/>
</dbReference>
<dbReference type="PROSITE" id="PS50835">
    <property type="entry name" value="IG_LIKE"/>
    <property type="match status" value="3"/>
</dbReference>
<dbReference type="SUPFAM" id="SSF48726">
    <property type="entry name" value="Immunoglobulin"/>
    <property type="match status" value="3"/>
</dbReference>
<dbReference type="FunFam" id="2.60.40.10:FF:000101">
    <property type="entry name" value="Neogenin isoform 1"/>
    <property type="match status" value="1"/>
</dbReference>
<evidence type="ECO:0000256" key="4">
    <source>
        <dbReference type="ARBA" id="ARBA00022729"/>
    </source>
</evidence>
<evidence type="ECO:0000313" key="15">
    <source>
        <dbReference type="Proteomes" id="UP000694388"/>
    </source>
</evidence>
<evidence type="ECO:0000259" key="13">
    <source>
        <dbReference type="PROSITE" id="PS50853"/>
    </source>
</evidence>
<feature type="domain" description="Fibronectin type-III" evidence="13">
    <location>
        <begin position="924"/>
        <end position="1021"/>
    </location>
</feature>
<feature type="domain" description="Ig-like" evidence="12">
    <location>
        <begin position="260"/>
        <end position="295"/>
    </location>
</feature>
<evidence type="ECO:0000256" key="5">
    <source>
        <dbReference type="ARBA" id="ARBA00022737"/>
    </source>
</evidence>
<keyword evidence="10" id="KW-0393">Immunoglobulin domain</keyword>
<keyword evidence="8" id="KW-1015">Disulfide bond</keyword>
<dbReference type="InterPro" id="IPR013783">
    <property type="entry name" value="Ig-like_fold"/>
</dbReference>
<dbReference type="SUPFAM" id="SSF49265">
    <property type="entry name" value="Fibronectin type III"/>
    <property type="match status" value="3"/>
</dbReference>
<dbReference type="InterPro" id="IPR003599">
    <property type="entry name" value="Ig_sub"/>
</dbReference>
<dbReference type="SMART" id="SM00408">
    <property type="entry name" value="IGc2"/>
    <property type="match status" value="3"/>
</dbReference>
<dbReference type="InterPro" id="IPR036116">
    <property type="entry name" value="FN3_sf"/>
</dbReference>
<dbReference type="GO" id="GO:0098609">
    <property type="term" value="P:cell-cell adhesion"/>
    <property type="evidence" value="ECO:0007669"/>
    <property type="project" value="TreeGrafter"/>
</dbReference>
<evidence type="ECO:0000313" key="14">
    <source>
        <dbReference type="Ensembl" id="ENSEBUP00000011242.1"/>
    </source>
</evidence>
<sequence>MQQFSSLDFSNLFFHSNAHCRLSHQAVKLILWLRLSQMYVFFRHHNFDSLMFPLIFAGGVHATRFQDLYFTLQPSDALLLAGATTKLHCAANPTLQPTLMWRCLGESPADQHKDMGNGSLQLSAAAHCQCLATVPGLGTIASRMAQVSGGLWMRDPLQPAAVSVHLGDSTLLPCGLGEVRHGLSEAGLFVPLRWMKDGKDVLIKDWVPDGRVALLVDGDLLFLNSTWEDAGHYRCLAGTVPTAIKKQVPYLSEPGTMRGPALLKRPKDVVVVAGEAVTMECAAEGFPTPTVHWLKGEDSNLSVTWQQSLTQARACFTVISFPQIEVYCNCVHLPLAVAPRILEWPEITKAEVGLEITLQCEATGRPPPLVTWLHNGDNVSQTDGIRMVGHSLVISGLVEADDGIYQCVAENAAGWVQASTQLHVQKPVAPLGLRASPPRGLGTELILTRQVQLHWRAPTDSYGSIVHYVIYYSRHGITRERVVETAGDALQATVQGLQPGSSYTFRIAARTMHGIGMRSRRLQVVMQDEVQVPSLVMGLEAFAASPTAVNITWEAPLRTFGPIVHYRLSYMEKETDTAAEQTVDVKGLSYLKDGLKKFTLYGFWVVAYNINGPGTSSVERLPSAPPQGVVVEVVNSQCSLHFELPLYTMLTLSNLTRVTILSLAGLDKGMEYNFRVAAVNSNGTGPFSPWLAAETFKTDLDESRVPDQPSSLHVRPLPTSIVVSWTPPANPELMVRGYAIGYGIGSPHGSMLRVDNKQRYYTIENLEPSSQYVISLKAFNNMGEGVPLYESAMTRAMSEPEWFESLPESFTAVPEPPIHMLPPVGVQASVVSHDTIRLTWADNSLPRNQRIPDARYYTVRWKTYFPANTKYKMANSTVLSYLVMGLKPSTLYEFAVMVTKNRRASTWSMTAHGTTLEIVAPSSAPKDLTVVSREGKLRTALVNWQPPVEANGKITGYMIYYSADVTAQIHDWVVEPVVGDRLSHQIQELTLDTLYYFCIQARNAKGTGPISEPVHLHTPKGECQSVANRLICQVNGSRTSSLDHTALIVIIVCVGIITIVAIGLVAVLCIRRSSAQHKKRAAASASKRKSHAMDLSPPDLWIHHERLEMHTLVKTPGSSEATVTETPLSRHSSERHSIEPCTFCRNEEENNGVSWKEIQCNPSTNSSPSHPSHPLPPNLFFQRIIHLKKTFVLLILDS</sequence>
<evidence type="ECO:0000256" key="3">
    <source>
        <dbReference type="ARBA" id="ARBA00022692"/>
    </source>
</evidence>
<keyword evidence="7 11" id="KW-0472">Membrane</keyword>
<dbReference type="PANTHER" id="PTHR44170:SF54">
    <property type="entry name" value="FI24025P1"/>
    <property type="match status" value="1"/>
</dbReference>
<dbReference type="Proteomes" id="UP000694388">
    <property type="component" value="Unplaced"/>
</dbReference>
<dbReference type="CDD" id="cd00096">
    <property type="entry name" value="Ig"/>
    <property type="match status" value="1"/>
</dbReference>
<dbReference type="InterPro" id="IPR007110">
    <property type="entry name" value="Ig-like_dom"/>
</dbReference>
<dbReference type="FunFam" id="2.60.40.10:FF:000299">
    <property type="entry name" value="protogenin isoform X2"/>
    <property type="match status" value="1"/>
</dbReference>
<dbReference type="PANTHER" id="PTHR44170">
    <property type="entry name" value="PROTEIN SIDEKICK"/>
    <property type="match status" value="1"/>
</dbReference>
<keyword evidence="5" id="KW-0677">Repeat</keyword>
<keyword evidence="9" id="KW-0325">Glycoprotein</keyword>
<dbReference type="Ensembl" id="ENSEBUT00000011806.1">
    <property type="protein sequence ID" value="ENSEBUP00000011242.1"/>
    <property type="gene ID" value="ENSEBUG00000007199.1"/>
</dbReference>
<feature type="domain" description="Fibronectin type-III" evidence="13">
    <location>
        <begin position="437"/>
        <end position="529"/>
    </location>
</feature>
<feature type="transmembrane region" description="Helical" evidence="11">
    <location>
        <begin position="1046"/>
        <end position="1070"/>
    </location>
</feature>
<dbReference type="PROSITE" id="PS50853">
    <property type="entry name" value="FN3"/>
    <property type="match status" value="5"/>
</dbReference>
<keyword evidence="6 11" id="KW-1133">Transmembrane helix</keyword>
<feature type="domain" description="Ig-like" evidence="12">
    <location>
        <begin position="339"/>
        <end position="423"/>
    </location>
</feature>
<dbReference type="GeneTree" id="ENSGT00940000156684"/>
<dbReference type="Pfam" id="PF07679">
    <property type="entry name" value="I-set"/>
    <property type="match status" value="2"/>
</dbReference>
<dbReference type="InterPro" id="IPR003961">
    <property type="entry name" value="FN3_dom"/>
</dbReference>
<dbReference type="InterPro" id="IPR036179">
    <property type="entry name" value="Ig-like_dom_sf"/>
</dbReference>
<reference evidence="14" key="1">
    <citation type="submission" date="2025-08" db="UniProtKB">
        <authorList>
            <consortium name="Ensembl"/>
        </authorList>
    </citation>
    <scope>IDENTIFICATION</scope>
</reference>
<feature type="domain" description="Fibronectin type-III" evidence="13">
    <location>
        <begin position="532"/>
        <end position="627"/>
    </location>
</feature>
<name>A0A8C4Q7M0_EPTBU</name>
<evidence type="ECO:0000256" key="2">
    <source>
        <dbReference type="ARBA" id="ARBA00009588"/>
    </source>
</evidence>
<protein>
    <submittedName>
        <fullName evidence="14">Neogenin 1</fullName>
    </submittedName>
</protein>
<dbReference type="CDD" id="cd00063">
    <property type="entry name" value="FN3"/>
    <property type="match status" value="5"/>
</dbReference>
<dbReference type="AlphaFoldDB" id="A0A8C4Q7M0"/>
<dbReference type="InterPro" id="IPR013098">
    <property type="entry name" value="Ig_I-set"/>
</dbReference>
<dbReference type="InterPro" id="IPR010560">
    <property type="entry name" value="Neogenin_C"/>
</dbReference>
<accession>A0A8C4Q7M0</accession>